<evidence type="ECO:0000259" key="10">
    <source>
        <dbReference type="SMART" id="SM00478"/>
    </source>
</evidence>
<evidence type="ECO:0000256" key="4">
    <source>
        <dbReference type="ARBA" id="ARBA00022801"/>
    </source>
</evidence>
<evidence type="ECO:0000256" key="2">
    <source>
        <dbReference type="ARBA" id="ARBA00012720"/>
    </source>
</evidence>
<keyword evidence="4" id="KW-0378">Hydrolase</keyword>
<name>A0A0B4S1V9_9FIRM</name>
<evidence type="ECO:0000313" key="12">
    <source>
        <dbReference type="Proteomes" id="UP000031386"/>
    </source>
</evidence>
<reference evidence="11 12" key="1">
    <citation type="submission" date="2014-10" db="EMBL/GenBank/DDBJ databases">
        <title>Complete genome sequence of Parvimonas micra KCOM 1535 (= ChDC B708).</title>
        <authorList>
            <person name="Kook J.-K."/>
            <person name="Park S.-N."/>
            <person name="Lim Y.K."/>
            <person name="Roh H."/>
        </authorList>
    </citation>
    <scope>NUCLEOTIDE SEQUENCE [LARGE SCALE GENOMIC DNA]</scope>
    <source>
        <strain evidence="12">KCOM 1535 / ChDC B708</strain>
    </source>
</reference>
<keyword evidence="7" id="KW-0511">Multifunctional enzyme</keyword>
<keyword evidence="8" id="KW-0326">Glycosidase</keyword>
<keyword evidence="12" id="KW-1185">Reference proteome</keyword>
<sequence length="291" mass="34454">MKLYEKDNSIILEEIENFDAKAIFTCGQAFRWYEESDGSFTTVHLGRVLNVLNEKDRVIFKGTNLKEFDEIWMDYFDLNTDYKEIRKVLSNNEILPKAMEYGEGIRILNQNHFEMLISFIISANNMIPRIKKSIEVISMRYGKFICEDENRKYYSFPTVEELSRATVEDLREFAKVGFRDKRIFDTVNMILNEKIDLDNFENLETDILREELLKFAGVGNKVADCIMLFSYKRGEVFPVDVWIKRVMEELFIKEETPVKKISKEADRIFGKYAGYAQQYLFYYGREEKIGK</sequence>
<dbReference type="STRING" id="33033.NW74_05400"/>
<dbReference type="Proteomes" id="UP000031386">
    <property type="component" value="Chromosome"/>
</dbReference>
<comment type="catalytic activity">
    <reaction evidence="9">
        <text>2'-deoxyribonucleotide-(2'-deoxyribose 5'-phosphate)-2'-deoxyribonucleotide-DNA = a 3'-end 2'-deoxyribonucleotide-(2,3-dehydro-2,3-deoxyribose 5'-phosphate)-DNA + a 5'-end 5'-phospho-2'-deoxyribonucleoside-DNA + H(+)</text>
        <dbReference type="Rhea" id="RHEA:66592"/>
        <dbReference type="Rhea" id="RHEA-COMP:13180"/>
        <dbReference type="Rhea" id="RHEA-COMP:16897"/>
        <dbReference type="Rhea" id="RHEA-COMP:17067"/>
        <dbReference type="ChEBI" id="CHEBI:15378"/>
        <dbReference type="ChEBI" id="CHEBI:136412"/>
        <dbReference type="ChEBI" id="CHEBI:157695"/>
        <dbReference type="ChEBI" id="CHEBI:167181"/>
        <dbReference type="EC" id="4.2.99.18"/>
    </reaction>
</comment>
<dbReference type="GO" id="GO:0008534">
    <property type="term" value="F:oxidized purine nucleobase lesion DNA N-glycosylase activity"/>
    <property type="evidence" value="ECO:0007669"/>
    <property type="project" value="InterPro"/>
</dbReference>
<dbReference type="Pfam" id="PF07934">
    <property type="entry name" value="OGG_N"/>
    <property type="match status" value="1"/>
</dbReference>
<dbReference type="InterPro" id="IPR012904">
    <property type="entry name" value="OGG_N"/>
</dbReference>
<dbReference type="EC" id="4.2.99.18" evidence="2"/>
<comment type="similarity">
    <text evidence="1">Belongs to the type-1 OGG1 family.</text>
</comment>
<evidence type="ECO:0000256" key="3">
    <source>
        <dbReference type="ARBA" id="ARBA00022763"/>
    </source>
</evidence>
<gene>
    <name evidence="11" type="ORF">NW74_05400</name>
</gene>
<dbReference type="PANTHER" id="PTHR10242:SF2">
    <property type="entry name" value="N-GLYCOSYLASE_DNA LYASE"/>
    <property type="match status" value="1"/>
</dbReference>
<dbReference type="OrthoDB" id="9798522at2"/>
<dbReference type="CDD" id="cd00056">
    <property type="entry name" value="ENDO3c"/>
    <property type="match status" value="1"/>
</dbReference>
<evidence type="ECO:0000256" key="6">
    <source>
        <dbReference type="ARBA" id="ARBA00023239"/>
    </source>
</evidence>
<dbReference type="RefSeq" id="WP_041954308.1">
    <property type="nucleotide sequence ID" value="NZ_CAUTAE010000003.1"/>
</dbReference>
<dbReference type="GO" id="GO:0006289">
    <property type="term" value="P:nucleotide-excision repair"/>
    <property type="evidence" value="ECO:0007669"/>
    <property type="project" value="InterPro"/>
</dbReference>
<dbReference type="SUPFAM" id="SSF55945">
    <property type="entry name" value="TATA-box binding protein-like"/>
    <property type="match status" value="1"/>
</dbReference>
<evidence type="ECO:0000313" key="11">
    <source>
        <dbReference type="EMBL" id="AIZ36810.1"/>
    </source>
</evidence>
<dbReference type="GO" id="GO:0140078">
    <property type="term" value="F:class I DNA-(apurinic or apyrimidinic site) endonuclease activity"/>
    <property type="evidence" value="ECO:0007669"/>
    <property type="project" value="UniProtKB-EC"/>
</dbReference>
<dbReference type="Gene3D" id="1.10.1670.10">
    <property type="entry name" value="Helix-hairpin-Helix base-excision DNA repair enzymes (C-terminal)"/>
    <property type="match status" value="1"/>
</dbReference>
<dbReference type="SUPFAM" id="SSF48150">
    <property type="entry name" value="DNA-glycosylase"/>
    <property type="match status" value="1"/>
</dbReference>
<evidence type="ECO:0000256" key="1">
    <source>
        <dbReference type="ARBA" id="ARBA00010679"/>
    </source>
</evidence>
<dbReference type="PANTHER" id="PTHR10242">
    <property type="entry name" value="8-OXOGUANINE DNA GLYCOSYLASE"/>
    <property type="match status" value="1"/>
</dbReference>
<dbReference type="InterPro" id="IPR011257">
    <property type="entry name" value="DNA_glycosylase"/>
</dbReference>
<dbReference type="InterPro" id="IPR003265">
    <property type="entry name" value="HhH-GPD_domain"/>
</dbReference>
<dbReference type="Gene3D" id="3.30.310.260">
    <property type="match status" value="1"/>
</dbReference>
<dbReference type="EMBL" id="CP009761">
    <property type="protein sequence ID" value="AIZ36810.1"/>
    <property type="molecule type" value="Genomic_DNA"/>
</dbReference>
<evidence type="ECO:0000256" key="8">
    <source>
        <dbReference type="ARBA" id="ARBA00023295"/>
    </source>
</evidence>
<evidence type="ECO:0000256" key="9">
    <source>
        <dbReference type="ARBA" id="ARBA00044632"/>
    </source>
</evidence>
<dbReference type="InterPro" id="IPR052054">
    <property type="entry name" value="Oxidative_DNA_repair_enzyme"/>
</dbReference>
<dbReference type="Pfam" id="PF00730">
    <property type="entry name" value="HhH-GPD"/>
    <property type="match status" value="1"/>
</dbReference>
<feature type="domain" description="HhH-GPD" evidence="10">
    <location>
        <begin position="121"/>
        <end position="285"/>
    </location>
</feature>
<dbReference type="InterPro" id="IPR023170">
    <property type="entry name" value="HhH_base_excis_C"/>
</dbReference>
<dbReference type="Gene3D" id="1.10.340.30">
    <property type="entry name" value="Hypothetical protein, domain 2"/>
    <property type="match status" value="1"/>
</dbReference>
<accession>A0A0B4S1V9</accession>
<dbReference type="AlphaFoldDB" id="A0A0B4S1V9"/>
<keyword evidence="6" id="KW-0456">Lyase</keyword>
<keyword evidence="3" id="KW-0227">DNA damage</keyword>
<dbReference type="GO" id="GO:0003684">
    <property type="term" value="F:damaged DNA binding"/>
    <property type="evidence" value="ECO:0007669"/>
    <property type="project" value="InterPro"/>
</dbReference>
<protein>
    <recommendedName>
        <fullName evidence="2">DNA-(apurinic or apyrimidinic site) lyase</fullName>
        <ecNumber evidence="2">4.2.99.18</ecNumber>
    </recommendedName>
</protein>
<keyword evidence="5" id="KW-0234">DNA repair</keyword>
<dbReference type="GO" id="GO:0006284">
    <property type="term" value="P:base-excision repair"/>
    <property type="evidence" value="ECO:0007669"/>
    <property type="project" value="InterPro"/>
</dbReference>
<proteinExistence type="inferred from homology"/>
<evidence type="ECO:0000256" key="5">
    <source>
        <dbReference type="ARBA" id="ARBA00023204"/>
    </source>
</evidence>
<evidence type="ECO:0000256" key="7">
    <source>
        <dbReference type="ARBA" id="ARBA00023268"/>
    </source>
</evidence>
<dbReference type="KEGG" id="pmic:NW74_05400"/>
<organism evidence="11 12">
    <name type="scientific">Parvimonas micra</name>
    <dbReference type="NCBI Taxonomy" id="33033"/>
    <lineage>
        <taxon>Bacteria</taxon>
        <taxon>Bacillati</taxon>
        <taxon>Bacillota</taxon>
        <taxon>Tissierellia</taxon>
        <taxon>Tissierellales</taxon>
        <taxon>Peptoniphilaceae</taxon>
        <taxon>Parvimonas</taxon>
    </lineage>
</organism>
<dbReference type="SMART" id="SM00478">
    <property type="entry name" value="ENDO3c"/>
    <property type="match status" value="1"/>
</dbReference>